<protein>
    <submittedName>
        <fullName evidence="1">Uncharacterized protein</fullName>
    </submittedName>
</protein>
<sequence length="162" mass="18649">MVVIGGPTSARRLRNVTLALSRYFADDRKGSYKSSPWRLFSQSPKVTTLTVLVMDLLGEPMTVKDFDEEWDGDIQDMYDDLARALLLHQDGRLPNVLRVPNHAQRQCETHLRAHKWNFVDWENADLQCDTMTTRHRLRKQALGLKNYSVSVGGVPRRLRGSR</sequence>
<name>A0A8H4VNT2_9AGAR</name>
<evidence type="ECO:0000313" key="1">
    <source>
        <dbReference type="EMBL" id="KAF4616798.1"/>
    </source>
</evidence>
<gene>
    <name evidence="1" type="ORF">D9613_008259</name>
</gene>
<evidence type="ECO:0000313" key="2">
    <source>
        <dbReference type="Proteomes" id="UP000521872"/>
    </source>
</evidence>
<accession>A0A8H4VNT2</accession>
<comment type="caution">
    <text evidence="1">The sequence shown here is derived from an EMBL/GenBank/DDBJ whole genome shotgun (WGS) entry which is preliminary data.</text>
</comment>
<proteinExistence type="predicted"/>
<reference evidence="1 2" key="1">
    <citation type="submission" date="2019-12" db="EMBL/GenBank/DDBJ databases">
        <authorList>
            <person name="Floudas D."/>
            <person name="Bentzer J."/>
            <person name="Ahren D."/>
            <person name="Johansson T."/>
            <person name="Persson P."/>
            <person name="Tunlid A."/>
        </authorList>
    </citation>
    <scope>NUCLEOTIDE SEQUENCE [LARGE SCALE GENOMIC DNA]</scope>
    <source>
        <strain evidence="1 2">CBS 102.39</strain>
    </source>
</reference>
<dbReference type="EMBL" id="JAACJL010000031">
    <property type="protein sequence ID" value="KAF4616798.1"/>
    <property type="molecule type" value="Genomic_DNA"/>
</dbReference>
<organism evidence="1 2">
    <name type="scientific">Agrocybe pediades</name>
    <dbReference type="NCBI Taxonomy" id="84607"/>
    <lineage>
        <taxon>Eukaryota</taxon>
        <taxon>Fungi</taxon>
        <taxon>Dikarya</taxon>
        <taxon>Basidiomycota</taxon>
        <taxon>Agaricomycotina</taxon>
        <taxon>Agaricomycetes</taxon>
        <taxon>Agaricomycetidae</taxon>
        <taxon>Agaricales</taxon>
        <taxon>Agaricineae</taxon>
        <taxon>Strophariaceae</taxon>
        <taxon>Agrocybe</taxon>
    </lineage>
</organism>
<keyword evidence="2" id="KW-1185">Reference proteome</keyword>
<dbReference type="AlphaFoldDB" id="A0A8H4VNT2"/>
<dbReference type="Proteomes" id="UP000521872">
    <property type="component" value="Unassembled WGS sequence"/>
</dbReference>